<dbReference type="RefSeq" id="WP_163588377.1">
    <property type="nucleotide sequence ID" value="NZ_CP040852.1"/>
</dbReference>
<dbReference type="Proteomes" id="UP000463931">
    <property type="component" value="Chromosome"/>
</dbReference>
<organism evidence="1 2">
    <name type="scientific">Ligilactobacillus murinus</name>
    <dbReference type="NCBI Taxonomy" id="1622"/>
    <lineage>
        <taxon>Bacteria</taxon>
        <taxon>Bacillati</taxon>
        <taxon>Bacillota</taxon>
        <taxon>Bacilli</taxon>
        <taxon>Lactobacillales</taxon>
        <taxon>Lactobacillaceae</taxon>
        <taxon>Ligilactobacillus</taxon>
    </lineage>
</organism>
<dbReference type="AlphaFoldDB" id="A0AAE6WHW0"/>
<name>A0AAE6WHW0_9LACO</name>
<proteinExistence type="predicted"/>
<evidence type="ECO:0000313" key="1">
    <source>
        <dbReference type="EMBL" id="QIA90453.1"/>
    </source>
</evidence>
<protein>
    <submittedName>
        <fullName evidence="1">Uncharacterized protein</fullName>
    </submittedName>
</protein>
<gene>
    <name evidence="1" type="ORF">FEE40_09965</name>
</gene>
<dbReference type="EMBL" id="CP040852">
    <property type="protein sequence ID" value="QIA90453.1"/>
    <property type="molecule type" value="Genomic_DNA"/>
</dbReference>
<evidence type="ECO:0000313" key="2">
    <source>
        <dbReference type="Proteomes" id="UP000463931"/>
    </source>
</evidence>
<reference evidence="1 2" key="1">
    <citation type="journal article" date="2019" name="Nat. Med.">
        <title>Preventing dysbiosis of the neonatal mouse intestinal microbiome protects against late-onset sepsis.</title>
        <authorList>
            <person name="Singer J.R."/>
            <person name="Blosser E.G."/>
            <person name="Zindl C.L."/>
            <person name="Silberger D.J."/>
            <person name="Conlan S."/>
            <person name="Laufer V.A."/>
            <person name="DiToro D."/>
            <person name="Deming C."/>
            <person name="Kumar R."/>
            <person name="Morrow C.D."/>
            <person name="Segre J.A."/>
            <person name="Gray M.J."/>
            <person name="Randolph D.A."/>
            <person name="Weaver C.T."/>
        </authorList>
    </citation>
    <scope>NUCLEOTIDE SEQUENCE [LARGE SCALE GENOMIC DNA]</scope>
    <source>
        <strain evidence="1 2">V10</strain>
    </source>
</reference>
<sequence>MDFINAFDRYHELFSKEKQSDDDIVIYGRQNNGRTYKFVNKKYIQDGGNLYFWKVVVPGANGSGKLGEILSTPVIGYPGMGYTQTFISLGKFDTEYEAKSLMKYLKSKFARTMLGIKKTTHNNKTADTWSKVPMQDFTASSDVDWTKSIPEIDQQLYEKYDLDKNEINFIEENVKRMN</sequence>
<accession>A0AAE6WHW0</accession>